<protein>
    <submittedName>
        <fullName evidence="1">Uncharacterized protein</fullName>
    </submittedName>
</protein>
<dbReference type="EMBL" id="CAADRP010000224">
    <property type="protein sequence ID" value="VFU25315.1"/>
    <property type="molecule type" value="Genomic_DNA"/>
</dbReference>
<dbReference type="AlphaFoldDB" id="A0A6N2KA62"/>
<reference evidence="1" key="1">
    <citation type="submission" date="2019-03" db="EMBL/GenBank/DDBJ databases">
        <authorList>
            <person name="Mank J."/>
            <person name="Almeida P."/>
        </authorList>
    </citation>
    <scope>NUCLEOTIDE SEQUENCE</scope>
    <source>
        <strain evidence="1">78183</strain>
    </source>
</reference>
<sequence length="130" mass="14974">MAITKLPKLLLVSSCTANYSSTETTKLVFFLKKISQSLSFSFLRCPRTAKPMFIYIKRKITEQDHDYITSLHRNYSSKLQGRTDSELRDIHQKTACLTRLCVDISTSLLRSKVKHRRFITVFPIQQVSAG</sequence>
<name>A0A6N2KA62_SALVM</name>
<organism evidence="1">
    <name type="scientific">Salix viminalis</name>
    <name type="common">Common osier</name>
    <name type="synonym">Basket willow</name>
    <dbReference type="NCBI Taxonomy" id="40686"/>
    <lineage>
        <taxon>Eukaryota</taxon>
        <taxon>Viridiplantae</taxon>
        <taxon>Streptophyta</taxon>
        <taxon>Embryophyta</taxon>
        <taxon>Tracheophyta</taxon>
        <taxon>Spermatophyta</taxon>
        <taxon>Magnoliopsida</taxon>
        <taxon>eudicotyledons</taxon>
        <taxon>Gunneridae</taxon>
        <taxon>Pentapetalae</taxon>
        <taxon>rosids</taxon>
        <taxon>fabids</taxon>
        <taxon>Malpighiales</taxon>
        <taxon>Salicaceae</taxon>
        <taxon>Saliceae</taxon>
        <taxon>Salix</taxon>
    </lineage>
</organism>
<accession>A0A6N2KA62</accession>
<gene>
    <name evidence="1" type="ORF">SVIM_LOCUS57446</name>
</gene>
<evidence type="ECO:0000313" key="1">
    <source>
        <dbReference type="EMBL" id="VFU25315.1"/>
    </source>
</evidence>
<proteinExistence type="predicted"/>